<comment type="caution">
    <text evidence="1">The sequence shown here is derived from an EMBL/GenBank/DDBJ whole genome shotgun (WGS) entry which is preliminary data.</text>
</comment>
<proteinExistence type="predicted"/>
<dbReference type="RefSeq" id="WP_201673793.1">
    <property type="nucleotide sequence ID" value="NZ_JAEQNE010000002.1"/>
</dbReference>
<gene>
    <name evidence="1" type="ORF">JJ685_08305</name>
</gene>
<dbReference type="EMBL" id="JAEQNE010000002">
    <property type="protein sequence ID" value="MBL0391139.1"/>
    <property type="molecule type" value="Genomic_DNA"/>
</dbReference>
<accession>A0A936YYY1</accession>
<dbReference type="Proteomes" id="UP000599109">
    <property type="component" value="Unassembled WGS sequence"/>
</dbReference>
<name>A0A936YYY1_9BURK</name>
<reference evidence="1 2" key="1">
    <citation type="journal article" date="2017" name="Int. J. Syst. Evol. Microbiol.">
        <title>Ramlibacter monticola sp. nov., isolated from forest soil.</title>
        <authorList>
            <person name="Chaudhary D.K."/>
            <person name="Kim J."/>
        </authorList>
    </citation>
    <scope>NUCLEOTIDE SEQUENCE [LARGE SCALE GENOMIC DNA]</scope>
    <source>
        <strain evidence="1 2">KACC 19175</strain>
    </source>
</reference>
<evidence type="ECO:0000313" key="1">
    <source>
        <dbReference type="EMBL" id="MBL0391139.1"/>
    </source>
</evidence>
<dbReference type="AlphaFoldDB" id="A0A936YYY1"/>
<protein>
    <submittedName>
        <fullName evidence="1">Uncharacterized protein</fullName>
    </submittedName>
</protein>
<organism evidence="1 2">
    <name type="scientific">Ramlibacter monticola</name>
    <dbReference type="NCBI Taxonomy" id="1926872"/>
    <lineage>
        <taxon>Bacteria</taxon>
        <taxon>Pseudomonadati</taxon>
        <taxon>Pseudomonadota</taxon>
        <taxon>Betaproteobacteria</taxon>
        <taxon>Burkholderiales</taxon>
        <taxon>Comamonadaceae</taxon>
        <taxon>Ramlibacter</taxon>
    </lineage>
</organism>
<sequence length="49" mass="5456">MACEPGRGFVEEQLNLKRNAMAIYQDLVDVHGFTTATTCVGAERKLSHF</sequence>
<evidence type="ECO:0000313" key="2">
    <source>
        <dbReference type="Proteomes" id="UP000599109"/>
    </source>
</evidence>
<keyword evidence="2" id="KW-1185">Reference proteome</keyword>